<reference evidence="3 4" key="1">
    <citation type="submission" date="2021-01" db="EMBL/GenBank/DDBJ databases">
        <title>Genome Characterization of a novel Stenotrophomonas isolate with high keratinase activity.</title>
        <authorList>
            <person name="Cao Z.-J."/>
        </authorList>
    </citation>
    <scope>NUCLEOTIDE SEQUENCE [LARGE SCALE GENOMIC DNA]</scope>
    <source>
        <strain evidence="3 4">DHHJ</strain>
    </source>
</reference>
<evidence type="ECO:0000313" key="3">
    <source>
        <dbReference type="EMBL" id="QQQ40597.1"/>
    </source>
</evidence>
<evidence type="ECO:0000313" key="4">
    <source>
        <dbReference type="Proteomes" id="UP000596095"/>
    </source>
</evidence>
<dbReference type="EMBL" id="CP067993">
    <property type="protein sequence ID" value="QQQ40597.1"/>
    <property type="molecule type" value="Genomic_DNA"/>
</dbReference>
<keyword evidence="1" id="KW-1133">Transmembrane helix</keyword>
<dbReference type="Proteomes" id="UP001218208">
    <property type="component" value="Unassembled WGS sequence"/>
</dbReference>
<keyword evidence="1" id="KW-0812">Transmembrane</keyword>
<protein>
    <recommendedName>
        <fullName evidence="6">Transmembrane protein</fullName>
    </recommendedName>
</protein>
<accession>A0AAI9C4Z4</accession>
<feature type="transmembrane region" description="Helical" evidence="1">
    <location>
        <begin position="32"/>
        <end position="61"/>
    </location>
</feature>
<dbReference type="Proteomes" id="UP000596095">
    <property type="component" value="Chromosome"/>
</dbReference>
<evidence type="ECO:0000256" key="1">
    <source>
        <dbReference type="SAM" id="Phobius"/>
    </source>
</evidence>
<dbReference type="EMBL" id="ABLOJW010000028">
    <property type="protein sequence ID" value="EKT4094424.1"/>
    <property type="molecule type" value="Genomic_DNA"/>
</dbReference>
<gene>
    <name evidence="3" type="ORF">JJL50_11460</name>
    <name evidence="2" type="ORF">QEG23_003990</name>
</gene>
<reference evidence="2" key="2">
    <citation type="submission" date="2022-07" db="EMBL/GenBank/DDBJ databases">
        <authorList>
            <consortium name="DAFM: The Division of Animal and Food Microbiology"/>
        </authorList>
    </citation>
    <scope>NUCLEOTIDE SEQUENCE</scope>
    <source>
        <strain evidence="2">19MO01SH01-2</strain>
    </source>
</reference>
<organism evidence="2 5">
    <name type="scientific">Stenotrophomonas maltophilia</name>
    <name type="common">Pseudomonas maltophilia</name>
    <name type="synonym">Xanthomonas maltophilia</name>
    <dbReference type="NCBI Taxonomy" id="40324"/>
    <lineage>
        <taxon>Bacteria</taxon>
        <taxon>Pseudomonadati</taxon>
        <taxon>Pseudomonadota</taxon>
        <taxon>Gammaproteobacteria</taxon>
        <taxon>Lysobacterales</taxon>
        <taxon>Lysobacteraceae</taxon>
        <taxon>Stenotrophomonas</taxon>
        <taxon>Stenotrophomonas maltophilia group</taxon>
    </lineage>
</organism>
<evidence type="ECO:0000313" key="2">
    <source>
        <dbReference type="EMBL" id="EKT4094424.1"/>
    </source>
</evidence>
<name>A0AAI9C4Z4_STEMA</name>
<evidence type="ECO:0008006" key="6">
    <source>
        <dbReference type="Google" id="ProtNLM"/>
    </source>
</evidence>
<keyword evidence="1" id="KW-0472">Membrane</keyword>
<proteinExistence type="predicted"/>
<sequence>MITFLLGGLLALATLVLWSSLRGDVRNLAMALIWVLWALATLCFFLGGIADGFTIWGVNIAKKVWRAETPGRFWLFHITTTVLCVSCLGLLIVPMMIAWQGVAQ</sequence>
<evidence type="ECO:0000313" key="5">
    <source>
        <dbReference type="Proteomes" id="UP001218208"/>
    </source>
</evidence>
<feature type="transmembrane region" description="Helical" evidence="1">
    <location>
        <begin position="73"/>
        <end position="99"/>
    </location>
</feature>
<dbReference type="AlphaFoldDB" id="A0AAI9C4Z4"/>
<dbReference type="RefSeq" id="WP_032129447.1">
    <property type="nucleotide sequence ID" value="NZ_CP029773.1"/>
</dbReference>